<dbReference type="AlphaFoldDB" id="A0A836GMF9"/>
<gene>
    <name evidence="2" type="ORF">CUR178_04615</name>
</gene>
<reference evidence="2 3" key="1">
    <citation type="submission" date="2021-02" db="EMBL/GenBank/DDBJ databases">
        <title>Leishmania (Mundinia) enrietti genome sequencing and assembly.</title>
        <authorList>
            <person name="Almutairi H."/>
            <person name="Gatherer D."/>
        </authorList>
    </citation>
    <scope>NUCLEOTIDE SEQUENCE [LARGE SCALE GENOMIC DNA]</scope>
    <source>
        <strain evidence="2">CUR178</strain>
    </source>
</reference>
<keyword evidence="1" id="KW-0472">Membrane</keyword>
<evidence type="ECO:0000313" key="2">
    <source>
        <dbReference type="EMBL" id="KAG5475164.1"/>
    </source>
</evidence>
<comment type="caution">
    <text evidence="2">The sequence shown here is derived from an EMBL/GenBank/DDBJ whole genome shotgun (WGS) entry which is preliminary data.</text>
</comment>
<dbReference type="OrthoDB" id="260818at2759"/>
<sequence>MRVFSFMEKIYTTGTAPVSTSEDVGVEGKRYPTHMVGRAIVNHPTPILLTVALTLVLFVIGCAIIQSALSCSLDDHQIRSTIGVRRDALKVKSALDDWAFALSGAYRLSDSVDLSHPRTLVRDTVELRANVDLQGLVP</sequence>
<accession>A0A836GMF9</accession>
<dbReference type="RefSeq" id="XP_067691693.1">
    <property type="nucleotide sequence ID" value="XM_067836322.1"/>
</dbReference>
<dbReference type="Proteomes" id="UP000674179">
    <property type="component" value="Chromosome 28"/>
</dbReference>
<organism evidence="2 3">
    <name type="scientific">Leishmania enriettii</name>
    <dbReference type="NCBI Taxonomy" id="5663"/>
    <lineage>
        <taxon>Eukaryota</taxon>
        <taxon>Discoba</taxon>
        <taxon>Euglenozoa</taxon>
        <taxon>Kinetoplastea</taxon>
        <taxon>Metakinetoplastina</taxon>
        <taxon>Trypanosomatida</taxon>
        <taxon>Trypanosomatidae</taxon>
        <taxon>Leishmaniinae</taxon>
        <taxon>Leishmania</taxon>
    </lineage>
</organism>
<dbReference type="KEGG" id="lenr:94171832"/>
<dbReference type="EMBL" id="JAFHKP010000028">
    <property type="protein sequence ID" value="KAG5475164.1"/>
    <property type="molecule type" value="Genomic_DNA"/>
</dbReference>
<evidence type="ECO:0000256" key="1">
    <source>
        <dbReference type="SAM" id="Phobius"/>
    </source>
</evidence>
<protein>
    <submittedName>
        <fullName evidence="2">Uncharacterized protein</fullName>
    </submittedName>
</protein>
<feature type="transmembrane region" description="Helical" evidence="1">
    <location>
        <begin position="47"/>
        <end position="69"/>
    </location>
</feature>
<keyword evidence="1" id="KW-0812">Transmembrane</keyword>
<keyword evidence="3" id="KW-1185">Reference proteome</keyword>
<keyword evidence="1" id="KW-1133">Transmembrane helix</keyword>
<proteinExistence type="predicted"/>
<name>A0A836GMF9_LEIEN</name>
<dbReference type="GeneID" id="94171832"/>
<evidence type="ECO:0000313" key="3">
    <source>
        <dbReference type="Proteomes" id="UP000674179"/>
    </source>
</evidence>